<dbReference type="GO" id="GO:0006812">
    <property type="term" value="P:monoatomic cation transport"/>
    <property type="evidence" value="ECO:0007669"/>
    <property type="project" value="UniProtKB-ARBA"/>
</dbReference>
<protein>
    <submittedName>
        <fullName evidence="12">Glutamate-tRNA ligase</fullName>
    </submittedName>
</protein>
<comment type="similarity">
    <text evidence="2">Belongs to the cation transport ATPase (P-type) (TC 3.A.3) family. Type IIIA subfamily.</text>
</comment>
<proteinExistence type="inferred from homology"/>
<keyword evidence="9 10" id="KW-0472">Membrane</keyword>
<evidence type="ECO:0000256" key="1">
    <source>
        <dbReference type="ARBA" id="ARBA00004141"/>
    </source>
</evidence>
<keyword evidence="7" id="KW-1278">Translocase</keyword>
<dbReference type="Proteomes" id="UP000278143">
    <property type="component" value="Unassembled WGS sequence"/>
</dbReference>
<dbReference type="FunFam" id="2.70.150.10:FF:000042">
    <property type="entry name" value="Plasma membrane ATPase"/>
    <property type="match status" value="1"/>
</dbReference>
<evidence type="ECO:0000256" key="10">
    <source>
        <dbReference type="SAM" id="Phobius"/>
    </source>
</evidence>
<dbReference type="EMBL" id="KZ991286">
    <property type="protein sequence ID" value="RKP23124.1"/>
    <property type="molecule type" value="Genomic_DNA"/>
</dbReference>
<evidence type="ECO:0000256" key="6">
    <source>
        <dbReference type="ARBA" id="ARBA00022840"/>
    </source>
</evidence>
<gene>
    <name evidence="12" type="ORF">SYNPS1DRAFT_19114</name>
</gene>
<dbReference type="InterPro" id="IPR059000">
    <property type="entry name" value="ATPase_P-type_domA"/>
</dbReference>
<feature type="non-terminal residue" evidence="12">
    <location>
        <position position="237"/>
    </location>
</feature>
<evidence type="ECO:0000256" key="3">
    <source>
        <dbReference type="ARBA" id="ARBA00022553"/>
    </source>
</evidence>
<evidence type="ECO:0000313" key="12">
    <source>
        <dbReference type="EMBL" id="RKP23124.1"/>
    </source>
</evidence>
<dbReference type="NCBIfam" id="TIGR01494">
    <property type="entry name" value="ATPase_P-type"/>
    <property type="match status" value="1"/>
</dbReference>
<dbReference type="SUPFAM" id="SSF81653">
    <property type="entry name" value="Calcium ATPase, transduction domain A"/>
    <property type="match status" value="1"/>
</dbReference>
<keyword evidence="6" id="KW-0067">ATP-binding</keyword>
<reference evidence="13" key="1">
    <citation type="journal article" date="2018" name="Nat. Microbiol.">
        <title>Leveraging single-cell genomics to expand the fungal tree of life.</title>
        <authorList>
            <person name="Ahrendt S.R."/>
            <person name="Quandt C.A."/>
            <person name="Ciobanu D."/>
            <person name="Clum A."/>
            <person name="Salamov A."/>
            <person name="Andreopoulos B."/>
            <person name="Cheng J.F."/>
            <person name="Woyke T."/>
            <person name="Pelin A."/>
            <person name="Henrissat B."/>
            <person name="Reynolds N.K."/>
            <person name="Benny G.L."/>
            <person name="Smith M.E."/>
            <person name="James T.Y."/>
            <person name="Grigoriev I.V."/>
        </authorList>
    </citation>
    <scope>NUCLEOTIDE SEQUENCE [LARGE SCALE GENOMIC DNA]</scope>
    <source>
        <strain evidence="13">Benny S71-1</strain>
    </source>
</reference>
<dbReference type="InterPro" id="IPR023298">
    <property type="entry name" value="ATPase_P-typ_TM_dom_sf"/>
</dbReference>
<feature type="transmembrane region" description="Helical" evidence="10">
    <location>
        <begin position="49"/>
        <end position="68"/>
    </location>
</feature>
<evidence type="ECO:0000259" key="11">
    <source>
        <dbReference type="SMART" id="SM00831"/>
    </source>
</evidence>
<organism evidence="12 13">
    <name type="scientific">Syncephalis pseudoplumigaleata</name>
    <dbReference type="NCBI Taxonomy" id="1712513"/>
    <lineage>
        <taxon>Eukaryota</taxon>
        <taxon>Fungi</taxon>
        <taxon>Fungi incertae sedis</taxon>
        <taxon>Zoopagomycota</taxon>
        <taxon>Zoopagomycotina</taxon>
        <taxon>Zoopagomycetes</taxon>
        <taxon>Zoopagales</taxon>
        <taxon>Piptocephalidaceae</taxon>
        <taxon>Syncephalis</taxon>
    </lineage>
</organism>
<dbReference type="GO" id="GO:0016020">
    <property type="term" value="C:membrane"/>
    <property type="evidence" value="ECO:0007669"/>
    <property type="project" value="UniProtKB-SubCell"/>
</dbReference>
<dbReference type="InterPro" id="IPR001757">
    <property type="entry name" value="P_typ_ATPase"/>
</dbReference>
<dbReference type="InterPro" id="IPR008250">
    <property type="entry name" value="ATPase_P-typ_transduc_dom_A_sf"/>
</dbReference>
<keyword evidence="3" id="KW-0597">Phosphoprotein</keyword>
<evidence type="ECO:0000256" key="2">
    <source>
        <dbReference type="ARBA" id="ARBA00008804"/>
    </source>
</evidence>
<dbReference type="OrthoDB" id="116380at2759"/>
<comment type="subcellular location">
    <subcellularLocation>
        <location evidence="1">Membrane</location>
        <topology evidence="1">Multi-pass membrane protein</topology>
    </subcellularLocation>
</comment>
<sequence length="237" mass="25611">MAEEIDEELEKLLHTDPSKGLSSEDAAQRLEQFGRNEIAEVKHNPLLKFLSYFTGAIAFLIEVAAILSGVVEDWISFGIIIVLLIVNAVIGFIEEARAESALDALKNTLALKARVWRNGELVEVDTAELVPGDVIILRLGDIIPADCRLLGIGATGEAVEDDLQIDQSALTGESLPVHKKKGDTAYSSSIVKQGQMMAVVTKTGSRTFIGRAANLMAITTEAGHFQKIVNQIGNFLV</sequence>
<dbReference type="GO" id="GO:0016887">
    <property type="term" value="F:ATP hydrolysis activity"/>
    <property type="evidence" value="ECO:0007669"/>
    <property type="project" value="InterPro"/>
</dbReference>
<evidence type="ECO:0000256" key="7">
    <source>
        <dbReference type="ARBA" id="ARBA00022967"/>
    </source>
</evidence>
<evidence type="ECO:0000256" key="9">
    <source>
        <dbReference type="ARBA" id="ARBA00023136"/>
    </source>
</evidence>
<keyword evidence="13" id="KW-1185">Reference proteome</keyword>
<evidence type="ECO:0000256" key="5">
    <source>
        <dbReference type="ARBA" id="ARBA00022741"/>
    </source>
</evidence>
<dbReference type="SMART" id="SM00831">
    <property type="entry name" value="Cation_ATPase_N"/>
    <property type="match status" value="1"/>
</dbReference>
<name>A0A4P9YTJ1_9FUNG</name>
<evidence type="ECO:0000313" key="13">
    <source>
        <dbReference type="Proteomes" id="UP000278143"/>
    </source>
</evidence>
<dbReference type="GO" id="GO:0005524">
    <property type="term" value="F:ATP binding"/>
    <property type="evidence" value="ECO:0007669"/>
    <property type="project" value="UniProtKB-KW"/>
</dbReference>
<keyword evidence="8 10" id="KW-1133">Transmembrane helix</keyword>
<dbReference type="InterPro" id="IPR004014">
    <property type="entry name" value="ATPase_P-typ_cation-transptr_N"/>
</dbReference>
<keyword evidence="12" id="KW-0436">Ligase</keyword>
<dbReference type="Pfam" id="PF00690">
    <property type="entry name" value="Cation_ATPase_N"/>
    <property type="match status" value="1"/>
</dbReference>
<dbReference type="GO" id="GO:0016874">
    <property type="term" value="F:ligase activity"/>
    <property type="evidence" value="ECO:0007669"/>
    <property type="project" value="UniProtKB-KW"/>
</dbReference>
<evidence type="ECO:0000256" key="4">
    <source>
        <dbReference type="ARBA" id="ARBA00022692"/>
    </source>
</evidence>
<keyword evidence="5" id="KW-0547">Nucleotide-binding</keyword>
<keyword evidence="4 10" id="KW-0812">Transmembrane</keyword>
<feature type="domain" description="Cation-transporting P-type ATPase N-terminal" evidence="11">
    <location>
        <begin position="1"/>
        <end position="73"/>
    </location>
</feature>
<dbReference type="Gene3D" id="1.20.1110.10">
    <property type="entry name" value="Calcium-transporting ATPase, transmembrane domain"/>
    <property type="match status" value="1"/>
</dbReference>
<accession>A0A4P9YTJ1</accession>
<feature type="transmembrane region" description="Helical" evidence="10">
    <location>
        <begin position="74"/>
        <end position="93"/>
    </location>
</feature>
<evidence type="ECO:0000256" key="8">
    <source>
        <dbReference type="ARBA" id="ARBA00022989"/>
    </source>
</evidence>
<dbReference type="Pfam" id="PF00122">
    <property type="entry name" value="E1-E2_ATPase"/>
    <property type="match status" value="1"/>
</dbReference>
<dbReference type="AlphaFoldDB" id="A0A4P9YTJ1"/>
<dbReference type="Gene3D" id="2.70.150.10">
    <property type="entry name" value="Calcium-transporting ATPase, cytoplasmic transduction domain A"/>
    <property type="match status" value="1"/>
</dbReference>
<dbReference type="SUPFAM" id="SSF81665">
    <property type="entry name" value="Calcium ATPase, transmembrane domain M"/>
    <property type="match status" value="1"/>
</dbReference>
<dbReference type="PANTHER" id="PTHR42861">
    <property type="entry name" value="CALCIUM-TRANSPORTING ATPASE"/>
    <property type="match status" value="1"/>
</dbReference>